<feature type="transmembrane region" description="Helical" evidence="1">
    <location>
        <begin position="85"/>
        <end position="105"/>
    </location>
</feature>
<dbReference type="Pfam" id="PF03779">
    <property type="entry name" value="SPW"/>
    <property type="match status" value="1"/>
</dbReference>
<evidence type="ECO:0000313" key="4">
    <source>
        <dbReference type="Proteomes" id="UP001602013"/>
    </source>
</evidence>
<comment type="caution">
    <text evidence="3">The sequence shown here is derived from an EMBL/GenBank/DDBJ whole genome shotgun (WGS) entry which is preliminary data.</text>
</comment>
<feature type="transmembrane region" description="Helical" evidence="1">
    <location>
        <begin position="111"/>
        <end position="133"/>
    </location>
</feature>
<reference evidence="3 4" key="1">
    <citation type="submission" date="2024-10" db="EMBL/GenBank/DDBJ databases">
        <title>The Natural Products Discovery Center: Release of the First 8490 Sequenced Strains for Exploring Actinobacteria Biosynthetic Diversity.</title>
        <authorList>
            <person name="Kalkreuter E."/>
            <person name="Kautsar S.A."/>
            <person name="Yang D."/>
            <person name="Bader C.D."/>
            <person name="Teijaro C.N."/>
            <person name="Fluegel L."/>
            <person name="Davis C.M."/>
            <person name="Simpson J.R."/>
            <person name="Lauterbach L."/>
            <person name="Steele A.D."/>
            <person name="Gui C."/>
            <person name="Meng S."/>
            <person name="Li G."/>
            <person name="Viehrig K."/>
            <person name="Ye F."/>
            <person name="Su P."/>
            <person name="Kiefer A.F."/>
            <person name="Nichols A."/>
            <person name="Cepeda A.J."/>
            <person name="Yan W."/>
            <person name="Fan B."/>
            <person name="Jiang Y."/>
            <person name="Adhikari A."/>
            <person name="Zheng C.-J."/>
            <person name="Schuster L."/>
            <person name="Cowan T.M."/>
            <person name="Smanski M.J."/>
            <person name="Chevrette M.G."/>
            <person name="De Carvalho L.P.S."/>
            <person name="Shen B."/>
        </authorList>
    </citation>
    <scope>NUCLEOTIDE SEQUENCE [LARGE SCALE GENOMIC DNA]</scope>
    <source>
        <strain evidence="3 4">NPDC002173</strain>
    </source>
</reference>
<sequence length="158" mass="16783">MSHSSTDIGQHPDIMQMRARYEAAAANPTAQLTDGLTLLAGIYLALSPWIVGFRTHPNITVNNLITGILVALLALGYSSAYGRTYGLAWVAPVIGVWTIIAPWVISGPNNTLGIIISNVVVGAIILLLGLANMSTGMTAAKRHTPRFGAETHTTTHPR</sequence>
<name>A0ABW6SS20_9ACTN</name>
<dbReference type="EMBL" id="JBIASD010000012">
    <property type="protein sequence ID" value="MFF3667731.1"/>
    <property type="molecule type" value="Genomic_DNA"/>
</dbReference>
<dbReference type="InterPro" id="IPR005530">
    <property type="entry name" value="SPW"/>
</dbReference>
<feature type="transmembrane region" description="Helical" evidence="1">
    <location>
        <begin position="36"/>
        <end position="53"/>
    </location>
</feature>
<accession>A0ABW6SS20</accession>
<feature type="transmembrane region" description="Helical" evidence="1">
    <location>
        <begin position="59"/>
        <end position="78"/>
    </location>
</feature>
<keyword evidence="1" id="KW-0472">Membrane</keyword>
<keyword evidence="1" id="KW-1133">Transmembrane helix</keyword>
<dbReference type="RefSeq" id="WP_387412862.1">
    <property type="nucleotide sequence ID" value="NZ_CP191998.1"/>
</dbReference>
<organism evidence="3 4">
    <name type="scientific">Microtetraspora malaysiensis</name>
    <dbReference type="NCBI Taxonomy" id="161358"/>
    <lineage>
        <taxon>Bacteria</taxon>
        <taxon>Bacillati</taxon>
        <taxon>Actinomycetota</taxon>
        <taxon>Actinomycetes</taxon>
        <taxon>Streptosporangiales</taxon>
        <taxon>Streptosporangiaceae</taxon>
        <taxon>Microtetraspora</taxon>
    </lineage>
</organism>
<keyword evidence="4" id="KW-1185">Reference proteome</keyword>
<evidence type="ECO:0000259" key="2">
    <source>
        <dbReference type="Pfam" id="PF03779"/>
    </source>
</evidence>
<dbReference type="Proteomes" id="UP001602013">
    <property type="component" value="Unassembled WGS sequence"/>
</dbReference>
<feature type="domain" description="SPW repeat-containing integral membrane" evidence="2">
    <location>
        <begin position="33"/>
        <end position="130"/>
    </location>
</feature>
<gene>
    <name evidence="3" type="ORF">ACFYXI_19225</name>
</gene>
<keyword evidence="1" id="KW-0812">Transmembrane</keyword>
<proteinExistence type="predicted"/>
<evidence type="ECO:0000313" key="3">
    <source>
        <dbReference type="EMBL" id="MFF3667731.1"/>
    </source>
</evidence>
<evidence type="ECO:0000256" key="1">
    <source>
        <dbReference type="SAM" id="Phobius"/>
    </source>
</evidence>
<protein>
    <submittedName>
        <fullName evidence="3">SPW repeat protein</fullName>
    </submittedName>
</protein>